<dbReference type="Gene3D" id="3.40.30.10">
    <property type="entry name" value="Glutaredoxin"/>
    <property type="match status" value="1"/>
</dbReference>
<gene>
    <name evidence="1" type="ORF">AV656_02625</name>
</gene>
<dbReference type="AlphaFoldDB" id="A0A161RJ01"/>
<evidence type="ECO:0000313" key="2">
    <source>
        <dbReference type="Proteomes" id="UP000076490"/>
    </source>
</evidence>
<dbReference type="EMBL" id="LQNT01000001">
    <property type="protein sequence ID" value="KZE40182.1"/>
    <property type="molecule type" value="Genomic_DNA"/>
</dbReference>
<dbReference type="Proteomes" id="UP000076490">
    <property type="component" value="Unassembled WGS sequence"/>
</dbReference>
<protein>
    <submittedName>
        <fullName evidence="1">Thioredoxin</fullName>
    </submittedName>
</protein>
<dbReference type="CDD" id="cd02947">
    <property type="entry name" value="TRX_family"/>
    <property type="match status" value="1"/>
</dbReference>
<dbReference type="RefSeq" id="WP_063178527.1">
    <property type="nucleotide sequence ID" value="NZ_LQNT01000001.1"/>
</dbReference>
<dbReference type="OrthoDB" id="411356at2"/>
<name>A0A161RJ01_9BACL</name>
<proteinExistence type="predicted"/>
<dbReference type="InterPro" id="IPR036249">
    <property type="entry name" value="Thioredoxin-like_sf"/>
</dbReference>
<sequence length="109" mass="12223">MEHIDSYDEWIGTLEGEGTLLLFVKTDNCSVCEGLLPQVSALEEEYAFPFYAANAAQVPELAGQLSLFTAPVVILFKEGREFARFARFVPMADLKHRMDELELSGGQYE</sequence>
<organism evidence="1 2">
    <name type="scientific">Bhargavaea cecembensis</name>
    <dbReference type="NCBI Taxonomy" id="394098"/>
    <lineage>
        <taxon>Bacteria</taxon>
        <taxon>Bacillati</taxon>
        <taxon>Bacillota</taxon>
        <taxon>Bacilli</taxon>
        <taxon>Bacillales</taxon>
        <taxon>Caryophanaceae</taxon>
        <taxon>Bhargavaea</taxon>
    </lineage>
</organism>
<accession>A0A161RJ01</accession>
<comment type="caution">
    <text evidence="1">The sequence shown here is derived from an EMBL/GenBank/DDBJ whole genome shotgun (WGS) entry which is preliminary data.</text>
</comment>
<dbReference type="SUPFAM" id="SSF52833">
    <property type="entry name" value="Thioredoxin-like"/>
    <property type="match status" value="1"/>
</dbReference>
<reference evidence="1 2" key="1">
    <citation type="submission" date="2016-01" db="EMBL/GenBank/DDBJ databases">
        <title>Whole genome sequencing of Bhargavaea cecembensis T14.</title>
        <authorList>
            <person name="Hong K.W."/>
        </authorList>
    </citation>
    <scope>NUCLEOTIDE SEQUENCE [LARGE SCALE GENOMIC DNA]</scope>
    <source>
        <strain evidence="1 2">T14</strain>
    </source>
</reference>
<evidence type="ECO:0000313" key="1">
    <source>
        <dbReference type="EMBL" id="KZE40182.1"/>
    </source>
</evidence>